<dbReference type="AlphaFoldDB" id="A0A0C3FN35"/>
<dbReference type="Proteomes" id="UP000054166">
    <property type="component" value="Unassembled WGS sequence"/>
</dbReference>
<reference evidence="1 2" key="1">
    <citation type="submission" date="2014-04" db="EMBL/GenBank/DDBJ databases">
        <authorList>
            <consortium name="DOE Joint Genome Institute"/>
            <person name="Kuo A."/>
            <person name="Tarkka M."/>
            <person name="Buscot F."/>
            <person name="Kohler A."/>
            <person name="Nagy L.G."/>
            <person name="Floudas D."/>
            <person name="Copeland A."/>
            <person name="Barry K.W."/>
            <person name="Cichocki N."/>
            <person name="Veneault-Fourrey C."/>
            <person name="LaButti K."/>
            <person name="Lindquist E.A."/>
            <person name="Lipzen A."/>
            <person name="Lundell T."/>
            <person name="Morin E."/>
            <person name="Murat C."/>
            <person name="Sun H."/>
            <person name="Tunlid A."/>
            <person name="Henrissat B."/>
            <person name="Grigoriev I.V."/>
            <person name="Hibbett D.S."/>
            <person name="Martin F."/>
            <person name="Nordberg H.P."/>
            <person name="Cantor M.N."/>
            <person name="Hua S.X."/>
        </authorList>
    </citation>
    <scope>NUCLEOTIDE SEQUENCE [LARGE SCALE GENOMIC DNA]</scope>
    <source>
        <strain evidence="1 2">F 1598</strain>
    </source>
</reference>
<dbReference type="HOGENOM" id="CLU_2723081_0_0_1"/>
<sequence>MLVSKLACRATTVIRSSSKEVVDLMRGQLHCQIFDRFAGGLGYRFYQGSMSRPTKGMKVNGRGRKVKNEEGR</sequence>
<keyword evidence="2" id="KW-1185">Reference proteome</keyword>
<proteinExistence type="predicted"/>
<name>A0A0C3FN35_PILCF</name>
<protein>
    <submittedName>
        <fullName evidence="1">Uncharacterized protein</fullName>
    </submittedName>
</protein>
<dbReference type="EMBL" id="KN833003">
    <property type="protein sequence ID" value="KIM80666.1"/>
    <property type="molecule type" value="Genomic_DNA"/>
</dbReference>
<accession>A0A0C3FN35</accession>
<gene>
    <name evidence="1" type="ORF">PILCRDRAFT_822393</name>
</gene>
<reference evidence="2" key="2">
    <citation type="submission" date="2015-01" db="EMBL/GenBank/DDBJ databases">
        <title>Evolutionary Origins and Diversification of the Mycorrhizal Mutualists.</title>
        <authorList>
            <consortium name="DOE Joint Genome Institute"/>
            <consortium name="Mycorrhizal Genomics Consortium"/>
            <person name="Kohler A."/>
            <person name="Kuo A."/>
            <person name="Nagy L.G."/>
            <person name="Floudas D."/>
            <person name="Copeland A."/>
            <person name="Barry K.W."/>
            <person name="Cichocki N."/>
            <person name="Veneault-Fourrey C."/>
            <person name="LaButti K."/>
            <person name="Lindquist E.A."/>
            <person name="Lipzen A."/>
            <person name="Lundell T."/>
            <person name="Morin E."/>
            <person name="Murat C."/>
            <person name="Riley R."/>
            <person name="Ohm R."/>
            <person name="Sun H."/>
            <person name="Tunlid A."/>
            <person name="Henrissat B."/>
            <person name="Grigoriev I.V."/>
            <person name="Hibbett D.S."/>
            <person name="Martin F."/>
        </authorList>
    </citation>
    <scope>NUCLEOTIDE SEQUENCE [LARGE SCALE GENOMIC DNA]</scope>
    <source>
        <strain evidence="2">F 1598</strain>
    </source>
</reference>
<evidence type="ECO:0000313" key="2">
    <source>
        <dbReference type="Proteomes" id="UP000054166"/>
    </source>
</evidence>
<dbReference type="InParanoid" id="A0A0C3FN35"/>
<organism evidence="1 2">
    <name type="scientific">Piloderma croceum (strain F 1598)</name>
    <dbReference type="NCBI Taxonomy" id="765440"/>
    <lineage>
        <taxon>Eukaryota</taxon>
        <taxon>Fungi</taxon>
        <taxon>Dikarya</taxon>
        <taxon>Basidiomycota</taxon>
        <taxon>Agaricomycotina</taxon>
        <taxon>Agaricomycetes</taxon>
        <taxon>Agaricomycetidae</taxon>
        <taxon>Atheliales</taxon>
        <taxon>Atheliaceae</taxon>
        <taxon>Piloderma</taxon>
    </lineage>
</organism>
<evidence type="ECO:0000313" key="1">
    <source>
        <dbReference type="EMBL" id="KIM80666.1"/>
    </source>
</evidence>